<keyword evidence="6" id="KW-1185">Reference proteome</keyword>
<evidence type="ECO:0000313" key="5">
    <source>
        <dbReference type="EMBL" id="MEX6634770.1"/>
    </source>
</evidence>
<dbReference type="CDD" id="cd07377">
    <property type="entry name" value="WHTH_GntR"/>
    <property type="match status" value="1"/>
</dbReference>
<dbReference type="Gene3D" id="1.20.120.530">
    <property type="entry name" value="GntR ligand-binding domain-like"/>
    <property type="match status" value="1"/>
</dbReference>
<dbReference type="InterPro" id="IPR008920">
    <property type="entry name" value="TF_FadR/GntR_C"/>
</dbReference>
<name>A0ABV3Z7H5_9PROT</name>
<organism evidence="5 6">
    <name type="scientific">Hyphococcus lacteus</name>
    <dbReference type="NCBI Taxonomy" id="3143536"/>
    <lineage>
        <taxon>Bacteria</taxon>
        <taxon>Pseudomonadati</taxon>
        <taxon>Pseudomonadota</taxon>
        <taxon>Alphaproteobacteria</taxon>
        <taxon>Parvularculales</taxon>
        <taxon>Parvularculaceae</taxon>
        <taxon>Hyphococcus</taxon>
    </lineage>
</organism>
<dbReference type="SMART" id="SM00895">
    <property type="entry name" value="FCD"/>
    <property type="match status" value="1"/>
</dbReference>
<evidence type="ECO:0000256" key="2">
    <source>
        <dbReference type="ARBA" id="ARBA00023125"/>
    </source>
</evidence>
<keyword evidence="1" id="KW-0805">Transcription regulation</keyword>
<dbReference type="RefSeq" id="WP_369314809.1">
    <property type="nucleotide sequence ID" value="NZ_JBEHZE010000002.1"/>
</dbReference>
<evidence type="ECO:0000256" key="3">
    <source>
        <dbReference type="ARBA" id="ARBA00023163"/>
    </source>
</evidence>
<dbReference type="PROSITE" id="PS50949">
    <property type="entry name" value="HTH_GNTR"/>
    <property type="match status" value="1"/>
</dbReference>
<dbReference type="SUPFAM" id="SSF46785">
    <property type="entry name" value="Winged helix' DNA-binding domain"/>
    <property type="match status" value="1"/>
</dbReference>
<dbReference type="Pfam" id="PF00392">
    <property type="entry name" value="GntR"/>
    <property type="match status" value="1"/>
</dbReference>
<dbReference type="EMBL" id="JBEHZE010000002">
    <property type="protein sequence ID" value="MEX6634770.1"/>
    <property type="molecule type" value="Genomic_DNA"/>
</dbReference>
<dbReference type="Gene3D" id="1.10.10.10">
    <property type="entry name" value="Winged helix-like DNA-binding domain superfamily/Winged helix DNA-binding domain"/>
    <property type="match status" value="1"/>
</dbReference>
<dbReference type="Proteomes" id="UP001560685">
    <property type="component" value="Unassembled WGS sequence"/>
</dbReference>
<keyword evidence="3" id="KW-0804">Transcription</keyword>
<dbReference type="SUPFAM" id="SSF48008">
    <property type="entry name" value="GntR ligand-binding domain-like"/>
    <property type="match status" value="1"/>
</dbReference>
<dbReference type="Pfam" id="PF07729">
    <property type="entry name" value="FCD"/>
    <property type="match status" value="1"/>
</dbReference>
<reference evidence="5 6" key="1">
    <citation type="submission" date="2024-05" db="EMBL/GenBank/DDBJ databases">
        <title>Three bacterial strains, DH-69, EH-24, and ECK-19 isolated from coastal sediments.</title>
        <authorList>
            <person name="Ye Y.-Q."/>
            <person name="Du Z.-J."/>
        </authorList>
    </citation>
    <scope>NUCLEOTIDE SEQUENCE [LARGE SCALE GENOMIC DNA]</scope>
    <source>
        <strain evidence="5 6">ECK-19</strain>
    </source>
</reference>
<sequence>MEAQLANELKNEPLLSEKIRRSLAEEIAAGSLRSGTQLDEQQVALRFGTSRTPAREALRQLAMDGLVVVRPRRGAVVAEMSIERLADMFEMSAEIEALCVRLATLRMRPLERVRLARMHENSASLVEAGDVSSYSSFNLAFHEAIYSATHNNYISEQALALRNRMAGFRRAQMFETQRMQHSFEEHRIIIEAVIRGDGDEAARAMRTHLMNAAGALERFTISQDNDQEIDET</sequence>
<keyword evidence="2" id="KW-0238">DNA-binding</keyword>
<evidence type="ECO:0000313" key="6">
    <source>
        <dbReference type="Proteomes" id="UP001560685"/>
    </source>
</evidence>
<evidence type="ECO:0000259" key="4">
    <source>
        <dbReference type="PROSITE" id="PS50949"/>
    </source>
</evidence>
<dbReference type="PANTHER" id="PTHR43537:SF49">
    <property type="entry name" value="TRANSCRIPTIONAL REGULATORY PROTEIN"/>
    <property type="match status" value="1"/>
</dbReference>
<comment type="caution">
    <text evidence="5">The sequence shown here is derived from an EMBL/GenBank/DDBJ whole genome shotgun (WGS) entry which is preliminary data.</text>
</comment>
<accession>A0ABV3Z7H5</accession>
<dbReference type="InterPro" id="IPR036390">
    <property type="entry name" value="WH_DNA-bd_sf"/>
</dbReference>
<proteinExistence type="predicted"/>
<dbReference type="InterPro" id="IPR011711">
    <property type="entry name" value="GntR_C"/>
</dbReference>
<gene>
    <name evidence="5" type="ORF">ABFZ84_14560</name>
</gene>
<protein>
    <submittedName>
        <fullName evidence="5">GntR family transcriptional regulator</fullName>
    </submittedName>
</protein>
<dbReference type="InterPro" id="IPR000524">
    <property type="entry name" value="Tscrpt_reg_HTH_GntR"/>
</dbReference>
<feature type="domain" description="HTH gntR-type" evidence="4">
    <location>
        <begin position="13"/>
        <end position="80"/>
    </location>
</feature>
<dbReference type="PANTHER" id="PTHR43537">
    <property type="entry name" value="TRANSCRIPTIONAL REGULATOR, GNTR FAMILY"/>
    <property type="match status" value="1"/>
</dbReference>
<evidence type="ECO:0000256" key="1">
    <source>
        <dbReference type="ARBA" id="ARBA00023015"/>
    </source>
</evidence>
<dbReference type="SMART" id="SM00345">
    <property type="entry name" value="HTH_GNTR"/>
    <property type="match status" value="1"/>
</dbReference>
<dbReference type="InterPro" id="IPR036388">
    <property type="entry name" value="WH-like_DNA-bd_sf"/>
</dbReference>